<proteinExistence type="predicted"/>
<name>A0A399NQE5_9MICO</name>
<accession>A0A399NQE5</accession>
<evidence type="ECO:0000313" key="2">
    <source>
        <dbReference type="EMBL" id="RII96081.1"/>
    </source>
</evidence>
<protein>
    <submittedName>
        <fullName evidence="2">Uncharacterized protein</fullName>
    </submittedName>
</protein>
<dbReference type="Proteomes" id="UP000265361">
    <property type="component" value="Unassembled WGS sequence"/>
</dbReference>
<organism evidence="2 3">
    <name type="scientific">Clavibacter nebraskensis</name>
    <dbReference type="NCBI Taxonomy" id="31963"/>
    <lineage>
        <taxon>Bacteria</taxon>
        <taxon>Bacillati</taxon>
        <taxon>Actinomycetota</taxon>
        <taxon>Actinomycetes</taxon>
        <taxon>Micrococcales</taxon>
        <taxon>Microbacteriaceae</taxon>
        <taxon>Clavibacter</taxon>
    </lineage>
</organism>
<feature type="non-terminal residue" evidence="2">
    <location>
        <position position="62"/>
    </location>
</feature>
<dbReference type="AlphaFoldDB" id="A0A399NQE5"/>
<comment type="caution">
    <text evidence="2">The sequence shown here is derived from an EMBL/GenBank/DDBJ whole genome shotgun (WGS) entry which is preliminary data.</text>
</comment>
<evidence type="ECO:0000313" key="3">
    <source>
        <dbReference type="Proteomes" id="UP000265361"/>
    </source>
</evidence>
<gene>
    <name evidence="2" type="ORF">DZF97_18065</name>
</gene>
<evidence type="ECO:0000256" key="1">
    <source>
        <dbReference type="SAM" id="MobiDB-lite"/>
    </source>
</evidence>
<reference evidence="2 3" key="1">
    <citation type="submission" date="2018-08" db="EMBL/GenBank/DDBJ databases">
        <title>Genome Sequence of Clavibacter michiganensis Subspecies type strains, and the Atypical Peach-Colored Strains Isolated from Tomato.</title>
        <authorList>
            <person name="Osdaghi E."/>
            <person name="Portier P."/>
            <person name="Briand M."/>
            <person name="Jacques M.-A."/>
        </authorList>
    </citation>
    <scope>NUCLEOTIDE SEQUENCE [LARGE SCALE GENOMIC DNA]</scope>
    <source>
        <strain evidence="2 3">CFBP 7577</strain>
    </source>
</reference>
<dbReference type="EMBL" id="QWED01001167">
    <property type="protein sequence ID" value="RII96081.1"/>
    <property type="molecule type" value="Genomic_DNA"/>
</dbReference>
<feature type="compositionally biased region" description="Gly residues" evidence="1">
    <location>
        <begin position="1"/>
        <end position="11"/>
    </location>
</feature>
<feature type="region of interest" description="Disordered" evidence="1">
    <location>
        <begin position="1"/>
        <end position="20"/>
    </location>
</feature>
<sequence>MRDDAGVGGGRSAWHARSVTDPTPADLVAVRPWGVLGERIRAGLARVGIRTDAGRDAAAAAA</sequence>